<keyword evidence="1" id="KW-1133">Transmembrane helix</keyword>
<dbReference type="EMBL" id="AAZJ01000002">
    <property type="protein sequence ID" value="EDK14396.1"/>
    <property type="molecule type" value="Genomic_DNA"/>
</dbReference>
<accession>A4NWE0</accession>
<gene>
    <name evidence="2" type="ORF">CGSHiR3021_06060</name>
</gene>
<dbReference type="Proteomes" id="UP000005596">
    <property type="component" value="Unassembled WGS sequence"/>
</dbReference>
<evidence type="ECO:0000313" key="2">
    <source>
        <dbReference type="EMBL" id="EDK14396.1"/>
    </source>
</evidence>
<feature type="transmembrane region" description="Helical" evidence="1">
    <location>
        <begin position="12"/>
        <end position="36"/>
    </location>
</feature>
<keyword evidence="1" id="KW-0472">Membrane</keyword>
<dbReference type="AlphaFoldDB" id="A4NWE0"/>
<proteinExistence type="predicted"/>
<organism evidence="2 3">
    <name type="scientific">Haemophilus influenzae 22.4-21</name>
    <dbReference type="NCBI Taxonomy" id="375063"/>
    <lineage>
        <taxon>Bacteria</taxon>
        <taxon>Pseudomonadati</taxon>
        <taxon>Pseudomonadota</taxon>
        <taxon>Gammaproteobacteria</taxon>
        <taxon>Pasteurellales</taxon>
        <taxon>Pasteurellaceae</taxon>
        <taxon>Haemophilus</taxon>
    </lineage>
</organism>
<name>A4NWE0_HAEIF</name>
<keyword evidence="1" id="KW-0812">Transmembrane</keyword>
<dbReference type="BioCyc" id="HINF375063:G119K-479-MONOMER"/>
<evidence type="ECO:0000313" key="3">
    <source>
        <dbReference type="Proteomes" id="UP000005596"/>
    </source>
</evidence>
<dbReference type="Pfam" id="PF10833">
    <property type="entry name" value="DUF2572"/>
    <property type="match status" value="1"/>
</dbReference>
<sequence length="237" mass="26647">MESKITESKIMTIQKGIITLTILIFISGLLTAFLLLDDNHLSFFRAQQNQRKHYVERTLQLQKMTATKKQTACIDLPLNNNESVKQISIALEGFTDAIQYFLWCERMSLFKKSPKKGDNQGALKDFVTGEKLAYFRPHFSSPPRILNANKMPKLYWFSDSQAEVEINGTVSAVLIAEGDLKLTGKGRISGAVITSGNLTLDGVSLAYGKKTVVALVQQYSQWQLAEKSWSDFNVQDE</sequence>
<evidence type="ECO:0008006" key="4">
    <source>
        <dbReference type="Google" id="ProtNLM"/>
    </source>
</evidence>
<reference evidence="2 3" key="1">
    <citation type="journal article" date="2007" name="Genome Biol.">
        <title>Characterization and modeling of the Haemophilus influenzae core and supragenomes based on the complete genomic sequences of Rd and 12 clinical nontypeable strains.</title>
        <authorList>
            <person name="Hogg J.S."/>
            <person name="Hu F.Z."/>
            <person name="Janto B."/>
            <person name="Boissy R."/>
            <person name="Hayes J."/>
            <person name="Keefe R."/>
            <person name="Post J.C."/>
            <person name="Ehrlich G.D."/>
        </authorList>
    </citation>
    <scope>NUCLEOTIDE SEQUENCE [LARGE SCALE GENOMIC DNA]</scope>
    <source>
        <strain evidence="2 3">22.4-21</strain>
    </source>
</reference>
<evidence type="ECO:0000256" key="1">
    <source>
        <dbReference type="SAM" id="Phobius"/>
    </source>
</evidence>
<dbReference type="InterPro" id="IPR022543">
    <property type="entry name" value="DUF2572"/>
</dbReference>
<protein>
    <recommendedName>
        <fullName evidence="4">DUF2572 family protein</fullName>
    </recommendedName>
</protein>